<evidence type="ECO:0000256" key="3">
    <source>
        <dbReference type="ARBA" id="ARBA00022457"/>
    </source>
</evidence>
<keyword evidence="9 16" id="KW-0227">DNA damage</keyword>
<evidence type="ECO:0000313" key="19">
    <source>
        <dbReference type="Proteomes" id="UP000481339"/>
    </source>
</evidence>
<dbReference type="InterPro" id="IPR053848">
    <property type="entry name" value="IMS_HHH_1"/>
</dbReference>
<dbReference type="InterPro" id="IPR017961">
    <property type="entry name" value="DNA_pol_Y-fam_little_finger"/>
</dbReference>
<keyword evidence="5 16" id="KW-0808">Transferase</keyword>
<evidence type="ECO:0000256" key="15">
    <source>
        <dbReference type="ARBA" id="ARBA00049244"/>
    </source>
</evidence>
<keyword evidence="13 16" id="KW-0234">DNA repair</keyword>
<dbReference type="RefSeq" id="WP_158036107.1">
    <property type="nucleotide sequence ID" value="NZ_BAAAZV010000017.1"/>
</dbReference>
<comment type="catalytic activity">
    <reaction evidence="15 16">
        <text>DNA(n) + a 2'-deoxyribonucleoside 5'-triphosphate = DNA(n+1) + diphosphate</text>
        <dbReference type="Rhea" id="RHEA:22508"/>
        <dbReference type="Rhea" id="RHEA-COMP:17339"/>
        <dbReference type="Rhea" id="RHEA-COMP:17340"/>
        <dbReference type="ChEBI" id="CHEBI:33019"/>
        <dbReference type="ChEBI" id="CHEBI:61560"/>
        <dbReference type="ChEBI" id="CHEBI:173112"/>
        <dbReference type="EC" id="2.7.7.7"/>
    </reaction>
</comment>
<dbReference type="Pfam" id="PF11799">
    <property type="entry name" value="IMS_C"/>
    <property type="match status" value="1"/>
</dbReference>
<dbReference type="EMBL" id="WBKA01000003">
    <property type="protein sequence ID" value="KAB1632329.1"/>
    <property type="molecule type" value="Genomic_DNA"/>
</dbReference>
<dbReference type="GO" id="GO:0006281">
    <property type="term" value="P:DNA repair"/>
    <property type="evidence" value="ECO:0007669"/>
    <property type="project" value="UniProtKB-UniRule"/>
</dbReference>
<dbReference type="GO" id="GO:0003684">
    <property type="term" value="F:damaged DNA binding"/>
    <property type="evidence" value="ECO:0007669"/>
    <property type="project" value="InterPro"/>
</dbReference>
<dbReference type="InterPro" id="IPR022880">
    <property type="entry name" value="DNApol_IV"/>
</dbReference>
<proteinExistence type="inferred from homology"/>
<evidence type="ECO:0000256" key="10">
    <source>
        <dbReference type="ARBA" id="ARBA00022842"/>
    </source>
</evidence>
<keyword evidence="6 16" id="KW-0548">Nucleotidyltransferase</keyword>
<feature type="site" description="Substrate discrimination" evidence="16">
    <location>
        <position position="32"/>
    </location>
</feature>
<evidence type="ECO:0000256" key="6">
    <source>
        <dbReference type="ARBA" id="ARBA00022695"/>
    </source>
</evidence>
<feature type="active site" evidence="16">
    <location>
        <position position="122"/>
    </location>
</feature>
<comment type="subunit">
    <text evidence="16">Monomer.</text>
</comment>
<keyword evidence="3 16" id="KW-0515">Mutator protein</keyword>
<evidence type="ECO:0000256" key="9">
    <source>
        <dbReference type="ARBA" id="ARBA00022763"/>
    </source>
</evidence>
<dbReference type="EC" id="2.7.7.7" evidence="16"/>
<keyword evidence="4 16" id="KW-0963">Cytoplasm</keyword>
<evidence type="ECO:0000256" key="5">
    <source>
        <dbReference type="ARBA" id="ARBA00022679"/>
    </source>
</evidence>
<dbReference type="GO" id="GO:0003887">
    <property type="term" value="F:DNA-directed DNA polymerase activity"/>
    <property type="evidence" value="ECO:0007669"/>
    <property type="project" value="UniProtKB-UniRule"/>
</dbReference>
<evidence type="ECO:0000256" key="14">
    <source>
        <dbReference type="ARBA" id="ARBA00025589"/>
    </source>
</evidence>
<dbReference type="PROSITE" id="PS50173">
    <property type="entry name" value="UMUC"/>
    <property type="match status" value="1"/>
</dbReference>
<comment type="caution">
    <text evidence="18">The sequence shown here is derived from an EMBL/GenBank/DDBJ whole genome shotgun (WGS) entry which is preliminary data.</text>
</comment>
<accession>A0A7C8FKK6</accession>
<dbReference type="Pfam" id="PF21999">
    <property type="entry name" value="IMS_HHH_1"/>
    <property type="match status" value="1"/>
</dbReference>
<dbReference type="NCBIfam" id="NF002677">
    <property type="entry name" value="PRK02406.1"/>
    <property type="match status" value="1"/>
</dbReference>
<dbReference type="HAMAP" id="MF_01113">
    <property type="entry name" value="DNApol_IV"/>
    <property type="match status" value="1"/>
</dbReference>
<dbReference type="FunFam" id="3.30.1490.100:FF:000004">
    <property type="entry name" value="DNA polymerase IV"/>
    <property type="match status" value="1"/>
</dbReference>
<evidence type="ECO:0000256" key="7">
    <source>
        <dbReference type="ARBA" id="ARBA00022705"/>
    </source>
</evidence>
<feature type="domain" description="UmuC" evidence="17">
    <location>
        <begin position="23"/>
        <end position="203"/>
    </location>
</feature>
<protein>
    <recommendedName>
        <fullName evidence="16">DNA polymerase IV</fullName>
        <shortName evidence="16">Pol IV</shortName>
        <ecNumber evidence="16">2.7.7.7</ecNumber>
    </recommendedName>
</protein>
<keyword evidence="7 16" id="KW-0235">DNA replication</keyword>
<evidence type="ECO:0000256" key="8">
    <source>
        <dbReference type="ARBA" id="ARBA00022723"/>
    </source>
</evidence>
<evidence type="ECO:0000259" key="17">
    <source>
        <dbReference type="PROSITE" id="PS50173"/>
    </source>
</evidence>
<dbReference type="InterPro" id="IPR043502">
    <property type="entry name" value="DNA/RNA_pol_sf"/>
</dbReference>
<keyword evidence="12 16" id="KW-0238">DNA-binding</keyword>
<dbReference type="PANTHER" id="PTHR11076">
    <property type="entry name" value="DNA REPAIR POLYMERASE UMUC / TRANSFERASE FAMILY MEMBER"/>
    <property type="match status" value="1"/>
</dbReference>
<comment type="subcellular location">
    <subcellularLocation>
        <location evidence="1 16">Cytoplasm</location>
    </subcellularLocation>
</comment>
<sequence>MSRQDGSHRRVSDPAHDDGTATILHIDMDAFFASVELLARPELVGRPVIVAHDGPRSIVTTATYEARRHGVHSAMPLAQARRLCPRAVVIEPHHERYGHASRTVMAILGRFTPLIEQVSVDEAFLDVSGATRLFGAAGAIGARIRAEVRVETGLVCSVGAATTKFVAKLASGMAKPDGLLVVNRDETRALLDPLPIGALPGVGARTQERLRGLGLVTVADVRTTAPQTITRVVGDAAGRRLIDLAHGRDRRAVTPRREEKSIGHERTFPADLDPVADADQLRAALLDLAERTCARARRHGVLGRTVAIKVRDAAFHTVTRSQTLVAPTQTGRTVFTTAWRLYEQSGMADRPVRLIGVRLEQLTGDVAGALWSDDVEWQATDRAVDAVAERFGAGAVRPARLLRGGDAAAGAR</sequence>
<evidence type="ECO:0000256" key="11">
    <source>
        <dbReference type="ARBA" id="ARBA00022932"/>
    </source>
</evidence>
<dbReference type="InterPro" id="IPR001126">
    <property type="entry name" value="UmuC"/>
</dbReference>
<evidence type="ECO:0000313" key="18">
    <source>
        <dbReference type="EMBL" id="KAB1632329.1"/>
    </source>
</evidence>
<dbReference type="InterPro" id="IPR050116">
    <property type="entry name" value="DNA_polymerase-Y"/>
</dbReference>
<feature type="binding site" evidence="16">
    <location>
        <position position="121"/>
    </location>
    <ligand>
        <name>Mg(2+)</name>
        <dbReference type="ChEBI" id="CHEBI:18420"/>
    </ligand>
</feature>
<dbReference type="Gene3D" id="3.30.1490.100">
    <property type="entry name" value="DNA polymerase, Y-family, little finger domain"/>
    <property type="match status" value="1"/>
</dbReference>
<dbReference type="SUPFAM" id="SSF56672">
    <property type="entry name" value="DNA/RNA polymerases"/>
    <property type="match status" value="1"/>
</dbReference>
<dbReference type="Pfam" id="PF00817">
    <property type="entry name" value="IMS"/>
    <property type="match status" value="1"/>
</dbReference>
<name>A0A7C8FKK6_9MICO</name>
<dbReference type="OrthoDB" id="9808813at2"/>
<dbReference type="GO" id="GO:0005829">
    <property type="term" value="C:cytosol"/>
    <property type="evidence" value="ECO:0007669"/>
    <property type="project" value="TreeGrafter"/>
</dbReference>
<evidence type="ECO:0000256" key="13">
    <source>
        <dbReference type="ARBA" id="ARBA00023204"/>
    </source>
</evidence>
<dbReference type="Gene3D" id="1.10.150.20">
    <property type="entry name" value="5' to 3' exonuclease, C-terminal subdomain"/>
    <property type="match status" value="1"/>
</dbReference>
<dbReference type="InterPro" id="IPR043128">
    <property type="entry name" value="Rev_trsase/Diguanyl_cyclase"/>
</dbReference>
<evidence type="ECO:0000256" key="2">
    <source>
        <dbReference type="ARBA" id="ARBA00010945"/>
    </source>
</evidence>
<dbReference type="AlphaFoldDB" id="A0A7C8FKK6"/>
<keyword evidence="19" id="KW-1185">Reference proteome</keyword>
<evidence type="ECO:0000256" key="4">
    <source>
        <dbReference type="ARBA" id="ARBA00022490"/>
    </source>
</evidence>
<gene>
    <name evidence="16 18" type="primary">dinB</name>
    <name evidence="18" type="ORF">F8O02_04775</name>
</gene>
<feature type="binding site" evidence="16">
    <location>
        <position position="27"/>
    </location>
    <ligand>
        <name>Mg(2+)</name>
        <dbReference type="ChEBI" id="CHEBI:18420"/>
    </ligand>
</feature>
<dbReference type="SUPFAM" id="SSF100879">
    <property type="entry name" value="Lesion bypass DNA polymerase (Y-family), little finger domain"/>
    <property type="match status" value="1"/>
</dbReference>
<keyword evidence="11 16" id="KW-0239">DNA-directed DNA polymerase</keyword>
<reference evidence="18 19" key="1">
    <citation type="submission" date="2019-09" db="EMBL/GenBank/DDBJ databases">
        <title>Phylogeny of genus Pseudoclavibacter and closely related genus.</title>
        <authorList>
            <person name="Li Y."/>
        </authorList>
    </citation>
    <scope>NUCLEOTIDE SEQUENCE [LARGE SCALE GENOMIC DNA]</scope>
    <source>
        <strain evidence="18 19">JCM 16921</strain>
    </source>
</reference>
<dbReference type="GO" id="GO:0000287">
    <property type="term" value="F:magnesium ion binding"/>
    <property type="evidence" value="ECO:0007669"/>
    <property type="project" value="UniProtKB-UniRule"/>
</dbReference>
<evidence type="ECO:0000256" key="1">
    <source>
        <dbReference type="ARBA" id="ARBA00004496"/>
    </source>
</evidence>
<comment type="similarity">
    <text evidence="2 16">Belongs to the DNA polymerase type-Y family.</text>
</comment>
<comment type="function">
    <text evidence="14 16">Poorly processive, error-prone DNA polymerase involved in untargeted mutagenesis. Copies undamaged DNA at stalled replication forks, which arise in vivo from mismatched or misaligned primer ends. These misaligned primers can be extended by PolIV. Exhibits no 3'-5' exonuclease (proofreading) activity. May be involved in translesional synthesis, in conjunction with the beta clamp from PolIII.</text>
</comment>
<dbReference type="GO" id="GO:0009432">
    <property type="term" value="P:SOS response"/>
    <property type="evidence" value="ECO:0007669"/>
    <property type="project" value="TreeGrafter"/>
</dbReference>
<dbReference type="InterPro" id="IPR036775">
    <property type="entry name" value="DNA_pol_Y-fam_lit_finger_sf"/>
</dbReference>
<organism evidence="18 19">
    <name type="scientific">Pseudoclavibacter caeni</name>
    <dbReference type="NCBI Taxonomy" id="908846"/>
    <lineage>
        <taxon>Bacteria</taxon>
        <taxon>Bacillati</taxon>
        <taxon>Actinomycetota</taxon>
        <taxon>Actinomycetes</taxon>
        <taxon>Micrococcales</taxon>
        <taxon>Microbacteriaceae</taxon>
        <taxon>Pseudoclavibacter</taxon>
    </lineage>
</organism>
<keyword evidence="8 16" id="KW-0479">Metal-binding</keyword>
<keyword evidence="10 16" id="KW-0460">Magnesium</keyword>
<dbReference type="Gene3D" id="3.30.70.270">
    <property type="match status" value="1"/>
</dbReference>
<dbReference type="Proteomes" id="UP000481339">
    <property type="component" value="Unassembled WGS sequence"/>
</dbReference>
<dbReference type="CDD" id="cd03586">
    <property type="entry name" value="PolY_Pol_IV_kappa"/>
    <property type="match status" value="1"/>
</dbReference>
<evidence type="ECO:0000256" key="16">
    <source>
        <dbReference type="HAMAP-Rule" id="MF_01113"/>
    </source>
</evidence>
<dbReference type="PANTHER" id="PTHR11076:SF33">
    <property type="entry name" value="DNA POLYMERASE KAPPA"/>
    <property type="match status" value="1"/>
</dbReference>
<comment type="cofactor">
    <cofactor evidence="16">
        <name>Mg(2+)</name>
        <dbReference type="ChEBI" id="CHEBI:18420"/>
    </cofactor>
    <text evidence="16">Binds 2 magnesium ions per subunit.</text>
</comment>
<evidence type="ECO:0000256" key="12">
    <source>
        <dbReference type="ARBA" id="ARBA00023125"/>
    </source>
</evidence>
<dbReference type="Gene3D" id="3.40.1170.60">
    <property type="match status" value="1"/>
</dbReference>
<dbReference type="GO" id="GO:0042276">
    <property type="term" value="P:error-prone translesion synthesis"/>
    <property type="evidence" value="ECO:0007669"/>
    <property type="project" value="TreeGrafter"/>
</dbReference>
<dbReference type="GO" id="GO:0006261">
    <property type="term" value="P:DNA-templated DNA replication"/>
    <property type="evidence" value="ECO:0007669"/>
    <property type="project" value="UniProtKB-UniRule"/>
</dbReference>